<evidence type="ECO:0000313" key="5">
    <source>
        <dbReference type="Proteomes" id="UP000710432"/>
    </source>
</evidence>
<evidence type="ECO:0000259" key="3">
    <source>
        <dbReference type="PROSITE" id="PS50181"/>
    </source>
</evidence>
<keyword evidence="4" id="KW-0808">Transferase</keyword>
<sequence>MASVSASEKGRKNITHELPSNLGPPKSPSRKWLKSEDSEDSEDSDRAFVIIRRPKPNQENFPGIRWDSLPDELLLQIFSYLCLPALVRVSRVCKKWYHLSQDGTLWQTLDLAGVKLHPDVTVRLLSRGVIAFRCPRSVMEQPLSERLRSFPVKHMDLSNSVINVASLHGILSECSKLQNLSLEGLQLSDPIVNALAQNENLVRLNLCGCSGFSESALVNLLSSCCILDELNLSWCFEFTKQHVKAAVAHLSATITQLNFSGY</sequence>
<keyword evidence="1" id="KW-0833">Ubl conjugation pathway</keyword>
<dbReference type="PANTHER" id="PTHR20933:SF4">
    <property type="entry name" value="F-BOX INVOLVED IN POLYQ PATHOGENESIS, ISOFORM A"/>
    <property type="match status" value="1"/>
</dbReference>
<keyword evidence="4" id="KW-0418">Kinase</keyword>
<name>A0A8J6L188_MICOH</name>
<proteinExistence type="predicted"/>
<dbReference type="InterPro" id="IPR036047">
    <property type="entry name" value="F-box-like_dom_sf"/>
</dbReference>
<dbReference type="GO" id="GO:0016301">
    <property type="term" value="F:kinase activity"/>
    <property type="evidence" value="ECO:0007669"/>
    <property type="project" value="UniProtKB-KW"/>
</dbReference>
<dbReference type="CDD" id="cd22114">
    <property type="entry name" value="F-box_FBXL1"/>
    <property type="match status" value="1"/>
</dbReference>
<dbReference type="InterPro" id="IPR006553">
    <property type="entry name" value="Leu-rich_rpt_Cys-con_subtyp"/>
</dbReference>
<protein>
    <submittedName>
        <fullName evidence="4">S-phase kinase-associated protein 2</fullName>
    </submittedName>
</protein>
<dbReference type="PROSITE" id="PS50181">
    <property type="entry name" value="FBOX"/>
    <property type="match status" value="1"/>
</dbReference>
<dbReference type="Gene3D" id="3.80.10.10">
    <property type="entry name" value="Ribonuclease Inhibitor"/>
    <property type="match status" value="1"/>
</dbReference>
<evidence type="ECO:0000256" key="2">
    <source>
        <dbReference type="SAM" id="MobiDB-lite"/>
    </source>
</evidence>
<dbReference type="SUPFAM" id="SSF81383">
    <property type="entry name" value="F-box domain"/>
    <property type="match status" value="1"/>
</dbReference>
<accession>A0A8J6L188</accession>
<dbReference type="GO" id="GO:0031398">
    <property type="term" value="P:positive regulation of protein ubiquitination"/>
    <property type="evidence" value="ECO:0007669"/>
    <property type="project" value="TreeGrafter"/>
</dbReference>
<organism evidence="4 5">
    <name type="scientific">Microtus ochrogaster</name>
    <name type="common">Prairie vole</name>
    <dbReference type="NCBI Taxonomy" id="79684"/>
    <lineage>
        <taxon>Eukaryota</taxon>
        <taxon>Metazoa</taxon>
        <taxon>Chordata</taxon>
        <taxon>Craniata</taxon>
        <taxon>Vertebrata</taxon>
        <taxon>Euteleostomi</taxon>
        <taxon>Mammalia</taxon>
        <taxon>Eutheria</taxon>
        <taxon>Euarchontoglires</taxon>
        <taxon>Glires</taxon>
        <taxon>Rodentia</taxon>
        <taxon>Myomorpha</taxon>
        <taxon>Muroidea</taxon>
        <taxon>Cricetidae</taxon>
        <taxon>Arvicolinae</taxon>
        <taxon>Microtus</taxon>
    </lineage>
</organism>
<feature type="domain" description="F-box" evidence="3">
    <location>
        <begin position="63"/>
        <end position="109"/>
    </location>
</feature>
<dbReference type="EMBL" id="JAATJU010010517">
    <property type="protein sequence ID" value="KAH0518511.1"/>
    <property type="molecule type" value="Genomic_DNA"/>
</dbReference>
<dbReference type="Proteomes" id="UP000710432">
    <property type="component" value="Unassembled WGS sequence"/>
</dbReference>
<dbReference type="SMART" id="SM00367">
    <property type="entry name" value="LRR_CC"/>
    <property type="match status" value="3"/>
</dbReference>
<feature type="region of interest" description="Disordered" evidence="2">
    <location>
        <begin position="1"/>
        <end position="45"/>
    </location>
</feature>
<gene>
    <name evidence="4" type="ORF">LTLLF_209190</name>
</gene>
<comment type="caution">
    <text evidence="4">The sequence shown here is derived from an EMBL/GenBank/DDBJ whole genome shotgun (WGS) entry which is preliminary data.</text>
</comment>
<dbReference type="PANTHER" id="PTHR20933">
    <property type="entry name" value="F-BOX ONLY PROTEIN 33"/>
    <property type="match status" value="1"/>
</dbReference>
<dbReference type="AlphaFoldDB" id="A0A8J6L188"/>
<dbReference type="SUPFAM" id="SSF52047">
    <property type="entry name" value="RNI-like"/>
    <property type="match status" value="1"/>
</dbReference>
<dbReference type="Pfam" id="PF12937">
    <property type="entry name" value="F-box-like"/>
    <property type="match status" value="1"/>
</dbReference>
<dbReference type="InterPro" id="IPR032675">
    <property type="entry name" value="LRR_dom_sf"/>
</dbReference>
<reference evidence="4" key="1">
    <citation type="submission" date="2020-03" db="EMBL/GenBank/DDBJ databases">
        <title>Studies in the Genomics of Life Span.</title>
        <authorList>
            <person name="Glass D."/>
        </authorList>
    </citation>
    <scope>NUCLEOTIDE SEQUENCE</scope>
    <source>
        <strain evidence="4">LTLLF</strain>
        <tissue evidence="4">Muscle</tissue>
    </source>
</reference>
<evidence type="ECO:0000313" key="4">
    <source>
        <dbReference type="EMBL" id="KAH0518511.1"/>
    </source>
</evidence>
<dbReference type="InterPro" id="IPR001810">
    <property type="entry name" value="F-box_dom"/>
</dbReference>
<evidence type="ECO:0000256" key="1">
    <source>
        <dbReference type="ARBA" id="ARBA00022786"/>
    </source>
</evidence>
<dbReference type="SMART" id="SM00256">
    <property type="entry name" value="FBOX"/>
    <property type="match status" value="1"/>
</dbReference>